<feature type="compositionally biased region" description="Polar residues" evidence="10">
    <location>
        <begin position="1171"/>
        <end position="1195"/>
    </location>
</feature>
<evidence type="ECO:0000313" key="12">
    <source>
        <dbReference type="EMBL" id="KAF2758196.1"/>
    </source>
</evidence>
<comment type="similarity">
    <text evidence="1">Belongs to the protein kinase superfamily. STE Ser/Thr protein kinase family. MAP kinase kinase kinase subfamily.</text>
</comment>
<feature type="compositionally biased region" description="Basic and acidic residues" evidence="10">
    <location>
        <begin position="600"/>
        <end position="613"/>
    </location>
</feature>
<reference evidence="12" key="1">
    <citation type="journal article" date="2020" name="Stud. Mycol.">
        <title>101 Dothideomycetes genomes: a test case for predicting lifestyles and emergence of pathogens.</title>
        <authorList>
            <person name="Haridas S."/>
            <person name="Albert R."/>
            <person name="Binder M."/>
            <person name="Bloem J."/>
            <person name="Labutti K."/>
            <person name="Salamov A."/>
            <person name="Andreopoulos B."/>
            <person name="Baker S."/>
            <person name="Barry K."/>
            <person name="Bills G."/>
            <person name="Bluhm B."/>
            <person name="Cannon C."/>
            <person name="Castanera R."/>
            <person name="Culley D."/>
            <person name="Daum C."/>
            <person name="Ezra D."/>
            <person name="Gonzalez J."/>
            <person name="Henrissat B."/>
            <person name="Kuo A."/>
            <person name="Liang C."/>
            <person name="Lipzen A."/>
            <person name="Lutzoni F."/>
            <person name="Magnuson J."/>
            <person name="Mondo S."/>
            <person name="Nolan M."/>
            <person name="Ohm R."/>
            <person name="Pangilinan J."/>
            <person name="Park H.-J."/>
            <person name="Ramirez L."/>
            <person name="Alfaro M."/>
            <person name="Sun H."/>
            <person name="Tritt A."/>
            <person name="Yoshinaga Y."/>
            <person name="Zwiers L.-H."/>
            <person name="Turgeon B."/>
            <person name="Goodwin S."/>
            <person name="Spatafora J."/>
            <person name="Crous P."/>
            <person name="Grigoriev I."/>
        </authorList>
    </citation>
    <scope>NUCLEOTIDE SEQUENCE</scope>
    <source>
        <strain evidence="12">CBS 121739</strain>
    </source>
</reference>
<dbReference type="GO" id="GO:0004707">
    <property type="term" value="F:MAP kinase activity"/>
    <property type="evidence" value="ECO:0007669"/>
    <property type="project" value="UniProtKB-EC"/>
</dbReference>
<feature type="region of interest" description="Disordered" evidence="10">
    <location>
        <begin position="953"/>
        <end position="1014"/>
    </location>
</feature>
<evidence type="ECO:0000313" key="13">
    <source>
        <dbReference type="Proteomes" id="UP000799437"/>
    </source>
</evidence>
<feature type="compositionally biased region" description="Polar residues" evidence="10">
    <location>
        <begin position="225"/>
        <end position="237"/>
    </location>
</feature>
<dbReference type="Proteomes" id="UP000799437">
    <property type="component" value="Unassembled WGS sequence"/>
</dbReference>
<dbReference type="EMBL" id="ML996572">
    <property type="protein sequence ID" value="KAF2758196.1"/>
    <property type="molecule type" value="Genomic_DNA"/>
</dbReference>
<feature type="region of interest" description="Disordered" evidence="10">
    <location>
        <begin position="1036"/>
        <end position="1082"/>
    </location>
</feature>
<protein>
    <recommendedName>
        <fullName evidence="2">mitogen-activated protein kinase</fullName>
        <ecNumber evidence="2">2.7.11.24</ecNumber>
    </recommendedName>
</protein>
<feature type="compositionally biased region" description="Polar residues" evidence="10">
    <location>
        <begin position="342"/>
        <end position="372"/>
    </location>
</feature>
<dbReference type="InterPro" id="IPR017441">
    <property type="entry name" value="Protein_kinase_ATP_BS"/>
</dbReference>
<feature type="domain" description="Protein kinase" evidence="11">
    <location>
        <begin position="1393"/>
        <end position="1662"/>
    </location>
</feature>
<organism evidence="12 13">
    <name type="scientific">Pseudovirgaria hyperparasitica</name>
    <dbReference type="NCBI Taxonomy" id="470096"/>
    <lineage>
        <taxon>Eukaryota</taxon>
        <taxon>Fungi</taxon>
        <taxon>Dikarya</taxon>
        <taxon>Ascomycota</taxon>
        <taxon>Pezizomycotina</taxon>
        <taxon>Dothideomycetes</taxon>
        <taxon>Dothideomycetes incertae sedis</taxon>
        <taxon>Acrospermales</taxon>
        <taxon>Acrospermaceae</taxon>
        <taxon>Pseudovirgaria</taxon>
    </lineage>
</organism>
<feature type="compositionally biased region" description="Polar residues" evidence="10">
    <location>
        <begin position="57"/>
        <end position="84"/>
    </location>
</feature>
<sequence>MQHYPPDAGRQYLPPPPGPPPPTATPGPPIGIHIPPPPPRQLGGTSHGMLPPPPQTAYWNQQRPTYPQGQTYNPQLFSNYQHNQFPPPPPPPEQQPLTSATYIPYGESFGPGVGIPPLHTPSRYQDPTYFREDYSANTDSSRNTGGTPNTADTTITTPDFYNGDNRSYNNVPPTPPSHPSNSRMPINVGLAQNYQSSGPPTATVSNPQPHRQPTYVLHPRRNDSTARQGNTPVSPSGQGAEWPMDRVVQLLIENDFSRDWQETFKHMNLFGAQFLEIGRGHGSKTNVAMMHQVLYPKLAQQCTSSGTGWDQERERHEGRRLRRLVRSIVENTPQSHIRIPGRQTSQYLTSAGTDGTLENSPNLRNQNFTPTTAGDGEQSPGFGMPAPGQSPAGIVRRYSTQQRNVSTPSNHQSQQSSDFEDASSEKNLGPWPKPQSPSGSGDHSAGGSFNHRDQLKSASPQQSPGLTAVRLQNNSSNGAPSNRYYQPNRRNSSESNPVVTQNLAGGPTSAKASKDHRNGHPTSHPMEQSMSNELPSATSQHKFSLQKIFSRRNKPAEPSPDESSLDGESSPNQARTTPYGSSFLKNSSDVSLNDRPTSNRSEDKGISRTRSKNRDIEPRRFAFVTPDGWNYRLIDITDCQSASAMKEAICDGLGIPFTMDVSYYLTSPGQTEHDDPLSDKKLLRYRESHGDPVSGLKILVSAPNYFPHSAGSGLAFAHGGLTSPFGRATFEKPRDDALFNRVRGTHDPDSPSGTRSGESTLVPENKVLRSNLGKNGDISAEPSSARSKTDRTWDVGEEREWTEVERRDLSAESERYRQEAQRKQDHYLQERRQKLKRESTIDSPGIRGPGIINFDERRDSPYEDSQKPSEEARTKKKLVPQREPPPVPPDSSTLIKANSLTKRSSGSSENRKSGDSAASIDPNRRKAIPSSVAGLSHISAALAGAGNVGALVGAPERAKNNSRPSSSQSREETSAKSRRPGALASIEYNSQSASARGTSPGGSPRSPGFTMSKGNVAFKIPDYEDDFPEDLALDSKPALTLQTQPNPTVARLREPQPRLRTPDISPSSSHPPRNALSRESSRISHYVGTIDFQESHVPFATNSTDDLSDSDEESDDGLFAMPLAKTAKTMPPTPSKSKAAMADDFSSQRPSLTLETSKSKLAFESPERTALTKSASTDGTEIESKQSALPSSSIDTPHEEPDFGRRGSTFTQNIWANRPPAEALVEHLDEFFPNVNLDQSIEDEVNSPPSSPLGGGAEASNKSSTNVSRATTPMSSADDEGDVLGSNESTLKRGDTYKTVAQRNIRRSGGLNRSKSIREVVKGAYQHPDKRSMPGPARISTIKSGDITRRKSTKMFNAKIEQVKPSRQSKLIPLDTIPQDQIPVPQRQQTFKWVKGQLIGKGTFGRVYLGMNLTTGELLAVKQVEVKQQAAGQDKEKMRELVKSLDIEIDTMQHLDHPNIVQYLGCERKEMSISIFLEYISGGSVGSCLRKHGRFEEKIVSSLTRQTLLGLAYLHGQGILHRDLKADNILLDLDGTCKISDFGISKKTDNIYGNDVSNSMQGSVFWMAPEVIRAQGEGYSAKIDIWSLGCVVLEMFAGRRPWSKEEAIGAIYKLGSLNQAPPIPDDVSSQITPQALSFMYDCFTINTMERPTAETLLRAPFCFSDPHYNFLDTALYAKIRDAYN</sequence>
<feature type="region of interest" description="Disordered" evidence="10">
    <location>
        <begin position="1241"/>
        <end position="1314"/>
    </location>
</feature>
<dbReference type="SMART" id="SM00220">
    <property type="entry name" value="S_TKc"/>
    <property type="match status" value="1"/>
</dbReference>
<evidence type="ECO:0000259" key="11">
    <source>
        <dbReference type="PROSITE" id="PS50011"/>
    </source>
</evidence>
<dbReference type="OrthoDB" id="266718at2759"/>
<feature type="compositionally biased region" description="Polar residues" evidence="10">
    <location>
        <begin position="456"/>
        <end position="503"/>
    </location>
</feature>
<dbReference type="InterPro" id="IPR050538">
    <property type="entry name" value="MAP_kinase_kinase_kinase"/>
</dbReference>
<feature type="compositionally biased region" description="Low complexity" evidence="10">
    <location>
        <begin position="992"/>
        <end position="1008"/>
    </location>
</feature>
<feature type="compositionally biased region" description="Polar residues" evidence="10">
    <location>
        <begin position="566"/>
        <end position="599"/>
    </location>
</feature>
<feature type="compositionally biased region" description="Polar residues" evidence="10">
    <location>
        <begin position="179"/>
        <end position="211"/>
    </location>
</feature>
<evidence type="ECO:0000256" key="4">
    <source>
        <dbReference type="ARBA" id="ARBA00022741"/>
    </source>
</evidence>
<feature type="compositionally biased region" description="Basic and acidic residues" evidence="10">
    <location>
        <begin position="1051"/>
        <end position="1061"/>
    </location>
</feature>
<evidence type="ECO:0000256" key="6">
    <source>
        <dbReference type="ARBA" id="ARBA00022840"/>
    </source>
</evidence>
<dbReference type="PANTHER" id="PTHR48016:SF48">
    <property type="entry name" value="SERINE_THREONINE-PROTEIN KINASE BCK1_SLK1_SSP31"/>
    <property type="match status" value="1"/>
</dbReference>
<gene>
    <name evidence="12" type="ORF">EJ05DRAFT_465185</name>
</gene>
<dbReference type="InterPro" id="IPR000719">
    <property type="entry name" value="Prot_kinase_dom"/>
</dbReference>
<feature type="region of interest" description="Disordered" evidence="10">
    <location>
        <begin position="133"/>
        <end position="240"/>
    </location>
</feature>
<evidence type="ECO:0000256" key="10">
    <source>
        <dbReference type="SAM" id="MobiDB-lite"/>
    </source>
</evidence>
<feature type="compositionally biased region" description="Polar residues" evidence="10">
    <location>
        <begin position="1260"/>
        <end position="1275"/>
    </location>
</feature>
<feature type="compositionally biased region" description="Polar residues" evidence="10">
    <location>
        <begin position="890"/>
        <end position="908"/>
    </location>
</feature>
<dbReference type="SUPFAM" id="SSF56112">
    <property type="entry name" value="Protein kinase-like (PK-like)"/>
    <property type="match status" value="1"/>
</dbReference>
<feature type="compositionally biased region" description="Polar residues" evidence="10">
    <location>
        <begin position="1145"/>
        <end position="1156"/>
    </location>
</feature>
<evidence type="ECO:0000256" key="9">
    <source>
        <dbReference type="PROSITE-ProRule" id="PRU10141"/>
    </source>
</evidence>
<dbReference type="GO" id="GO:0004709">
    <property type="term" value="F:MAP kinase kinase kinase activity"/>
    <property type="evidence" value="ECO:0007669"/>
    <property type="project" value="UniProtKB-ARBA"/>
</dbReference>
<feature type="region of interest" description="Disordered" evidence="10">
    <location>
        <begin position="1"/>
        <end position="105"/>
    </location>
</feature>
<keyword evidence="3" id="KW-0808">Transferase</keyword>
<proteinExistence type="inferred from homology"/>
<comment type="catalytic activity">
    <reaction evidence="8">
        <text>L-seryl-[protein] + ATP = O-phospho-L-seryl-[protein] + ADP + H(+)</text>
        <dbReference type="Rhea" id="RHEA:17989"/>
        <dbReference type="Rhea" id="RHEA-COMP:9863"/>
        <dbReference type="Rhea" id="RHEA-COMP:11604"/>
        <dbReference type="ChEBI" id="CHEBI:15378"/>
        <dbReference type="ChEBI" id="CHEBI:29999"/>
        <dbReference type="ChEBI" id="CHEBI:30616"/>
        <dbReference type="ChEBI" id="CHEBI:83421"/>
        <dbReference type="ChEBI" id="CHEBI:456216"/>
        <dbReference type="EC" id="2.7.11.24"/>
    </reaction>
    <physiologicalReaction direction="left-to-right" evidence="8">
        <dbReference type="Rhea" id="RHEA:17990"/>
    </physiologicalReaction>
</comment>
<dbReference type="PROSITE" id="PS00108">
    <property type="entry name" value="PROTEIN_KINASE_ST"/>
    <property type="match status" value="1"/>
</dbReference>
<accession>A0A6A6W8H9</accession>
<dbReference type="Pfam" id="PF00069">
    <property type="entry name" value="Pkinase"/>
    <property type="match status" value="1"/>
</dbReference>
<feature type="region of interest" description="Disordered" evidence="10">
    <location>
        <begin position="332"/>
        <end position="613"/>
    </location>
</feature>
<feature type="compositionally biased region" description="Basic and acidic residues" evidence="10">
    <location>
        <begin position="1196"/>
        <end position="1205"/>
    </location>
</feature>
<dbReference type="FunFam" id="1.10.510.10:FF:000182">
    <property type="entry name" value="MAP kinase kinase kinase mkh1"/>
    <property type="match status" value="1"/>
</dbReference>
<evidence type="ECO:0000256" key="3">
    <source>
        <dbReference type="ARBA" id="ARBA00022679"/>
    </source>
</evidence>
<feature type="compositionally biased region" description="Basic and acidic residues" evidence="10">
    <location>
        <begin position="740"/>
        <end position="749"/>
    </location>
</feature>
<feature type="compositionally biased region" description="Basic and acidic residues" evidence="10">
    <location>
        <begin position="787"/>
        <end position="840"/>
    </location>
</feature>
<feature type="compositionally biased region" description="Pro residues" evidence="10">
    <location>
        <begin position="85"/>
        <end position="94"/>
    </location>
</feature>
<feature type="compositionally biased region" description="Polar residues" evidence="10">
    <location>
        <begin position="398"/>
        <end position="417"/>
    </location>
</feature>
<feature type="region of interest" description="Disordered" evidence="10">
    <location>
        <begin position="1124"/>
        <end position="1208"/>
    </location>
</feature>
<feature type="region of interest" description="Disordered" evidence="10">
    <location>
        <begin position="740"/>
        <end position="931"/>
    </location>
</feature>
<dbReference type="FunFam" id="3.30.200.20:FF:000387">
    <property type="entry name" value="Serine/threonine-protein kinase STE11"/>
    <property type="match status" value="1"/>
</dbReference>
<feature type="compositionally biased region" description="Basic and acidic residues" evidence="10">
    <location>
        <begin position="854"/>
        <end position="873"/>
    </location>
</feature>
<dbReference type="RefSeq" id="XP_033600647.1">
    <property type="nucleotide sequence ID" value="XM_033742771.1"/>
</dbReference>
<keyword evidence="5 12" id="KW-0418">Kinase</keyword>
<dbReference type="GO" id="GO:0000196">
    <property type="term" value="P:cell integrity MAPK cascade"/>
    <property type="evidence" value="ECO:0007669"/>
    <property type="project" value="UniProtKB-ARBA"/>
</dbReference>
<keyword evidence="6 9" id="KW-0067">ATP-binding</keyword>
<evidence type="ECO:0000256" key="2">
    <source>
        <dbReference type="ARBA" id="ARBA00012411"/>
    </source>
</evidence>
<dbReference type="InterPro" id="IPR008271">
    <property type="entry name" value="Ser/Thr_kinase_AS"/>
</dbReference>
<keyword evidence="4 9" id="KW-0547">Nucleotide-binding</keyword>
<dbReference type="InterPro" id="IPR011009">
    <property type="entry name" value="Kinase-like_dom_sf"/>
</dbReference>
<name>A0A6A6W8H9_9PEZI</name>
<dbReference type="PANTHER" id="PTHR48016">
    <property type="entry name" value="MAP KINASE KINASE KINASE SSK2-RELATED-RELATED"/>
    <property type="match status" value="1"/>
</dbReference>
<dbReference type="Gene3D" id="1.10.510.10">
    <property type="entry name" value="Transferase(Phosphotransferase) domain 1"/>
    <property type="match status" value="1"/>
</dbReference>
<comment type="catalytic activity">
    <reaction evidence="7">
        <text>L-threonyl-[protein] + ATP = O-phospho-L-threonyl-[protein] + ADP + H(+)</text>
        <dbReference type="Rhea" id="RHEA:46608"/>
        <dbReference type="Rhea" id="RHEA-COMP:11060"/>
        <dbReference type="Rhea" id="RHEA-COMP:11605"/>
        <dbReference type="ChEBI" id="CHEBI:15378"/>
        <dbReference type="ChEBI" id="CHEBI:30013"/>
        <dbReference type="ChEBI" id="CHEBI:30616"/>
        <dbReference type="ChEBI" id="CHEBI:61977"/>
        <dbReference type="ChEBI" id="CHEBI:456216"/>
        <dbReference type="EC" id="2.7.11.24"/>
    </reaction>
    <physiologicalReaction direction="left-to-right" evidence="7">
        <dbReference type="Rhea" id="RHEA:46609"/>
    </physiologicalReaction>
</comment>
<evidence type="ECO:0000256" key="7">
    <source>
        <dbReference type="ARBA" id="ARBA00047919"/>
    </source>
</evidence>
<dbReference type="PROSITE" id="PS00107">
    <property type="entry name" value="PROTEIN_KINASE_ATP"/>
    <property type="match status" value="1"/>
</dbReference>
<dbReference type="GO" id="GO:0005524">
    <property type="term" value="F:ATP binding"/>
    <property type="evidence" value="ECO:0007669"/>
    <property type="project" value="UniProtKB-UniRule"/>
</dbReference>
<dbReference type="EC" id="2.7.11.24" evidence="2"/>
<evidence type="ECO:0000256" key="5">
    <source>
        <dbReference type="ARBA" id="ARBA00022777"/>
    </source>
</evidence>
<feature type="binding site" evidence="9">
    <location>
        <position position="1422"/>
    </location>
    <ligand>
        <name>ATP</name>
        <dbReference type="ChEBI" id="CHEBI:30616"/>
    </ligand>
</feature>
<dbReference type="PROSITE" id="PS50011">
    <property type="entry name" value="PROTEIN_KINASE_DOM"/>
    <property type="match status" value="1"/>
</dbReference>
<feature type="compositionally biased region" description="Pro residues" evidence="10">
    <location>
        <begin position="13"/>
        <end position="40"/>
    </location>
</feature>
<dbReference type="GeneID" id="54483825"/>
<evidence type="ECO:0000256" key="8">
    <source>
        <dbReference type="ARBA" id="ARBA00048130"/>
    </source>
</evidence>
<feature type="compositionally biased region" description="Polar residues" evidence="10">
    <location>
        <begin position="525"/>
        <end position="543"/>
    </location>
</feature>
<evidence type="ECO:0000256" key="1">
    <source>
        <dbReference type="ARBA" id="ARBA00006529"/>
    </source>
</evidence>
<keyword evidence="13" id="KW-1185">Reference proteome</keyword>
<feature type="compositionally biased region" description="Low complexity" evidence="10">
    <location>
        <begin position="143"/>
        <end position="159"/>
    </location>
</feature>